<evidence type="ECO:0000313" key="7">
    <source>
        <dbReference type="Proteomes" id="UP000027361"/>
    </source>
</evidence>
<feature type="domain" description="CWH43-like N-terminal" evidence="2">
    <location>
        <begin position="19"/>
        <end position="246"/>
    </location>
</feature>
<feature type="transmembrane region" description="Helical" evidence="1">
    <location>
        <begin position="460"/>
        <end position="476"/>
    </location>
</feature>
<evidence type="ECO:0000259" key="5">
    <source>
        <dbReference type="Pfam" id="PF23226"/>
    </source>
</evidence>
<dbReference type="Proteomes" id="UP000027361">
    <property type="component" value="Unassembled WGS sequence"/>
</dbReference>
<dbReference type="GO" id="GO:0006506">
    <property type="term" value="P:GPI anchor biosynthetic process"/>
    <property type="evidence" value="ECO:0007669"/>
    <property type="project" value="TreeGrafter"/>
</dbReference>
<dbReference type="Pfam" id="PF23021">
    <property type="entry name" value="6TM_2nd_PGAP2IP"/>
    <property type="match status" value="1"/>
</dbReference>
<dbReference type="InterPro" id="IPR053911">
    <property type="entry name" value="PGAP2IP_TM_2nd"/>
</dbReference>
<evidence type="ECO:0000256" key="1">
    <source>
        <dbReference type="SAM" id="Phobius"/>
    </source>
</evidence>
<dbReference type="Gene3D" id="3.60.10.10">
    <property type="entry name" value="Endonuclease/exonuclease/phosphatase"/>
    <property type="match status" value="1"/>
</dbReference>
<feature type="transmembrane region" description="Helical" evidence="1">
    <location>
        <begin position="603"/>
        <end position="621"/>
    </location>
</feature>
<dbReference type="GeneID" id="25266370"/>
<reference evidence="6 7" key="1">
    <citation type="submission" date="2014-05" db="EMBL/GenBank/DDBJ databases">
        <title>Draft genome sequence of a rare smut relative, Tilletiaria anomala UBC 951.</title>
        <authorList>
            <consortium name="DOE Joint Genome Institute"/>
            <person name="Toome M."/>
            <person name="Kuo A."/>
            <person name="Henrissat B."/>
            <person name="Lipzen A."/>
            <person name="Tritt A."/>
            <person name="Yoshinaga Y."/>
            <person name="Zane M."/>
            <person name="Barry K."/>
            <person name="Grigoriev I.V."/>
            <person name="Spatafora J.W."/>
            <person name="Aimea M.C."/>
        </authorList>
    </citation>
    <scope>NUCLEOTIDE SEQUENCE [LARGE SCALE GENOMIC DNA]</scope>
    <source>
        <strain evidence="6 7">UBC 951</strain>
    </source>
</reference>
<feature type="transmembrane region" description="Helical" evidence="1">
    <location>
        <begin position="660"/>
        <end position="683"/>
    </location>
</feature>
<dbReference type="OrthoDB" id="68581at2759"/>
<dbReference type="InterPro" id="IPR051916">
    <property type="entry name" value="GPI-anchor_lipid_remodeler"/>
</dbReference>
<dbReference type="HOGENOM" id="CLU_009808_0_0_1"/>
<dbReference type="GO" id="GO:0016020">
    <property type="term" value="C:membrane"/>
    <property type="evidence" value="ECO:0007669"/>
    <property type="project" value="GOC"/>
</dbReference>
<dbReference type="Pfam" id="PF23022">
    <property type="entry name" value="6TM_1st_PGAP2IP"/>
    <property type="match status" value="1"/>
</dbReference>
<organism evidence="6 7">
    <name type="scientific">Tilletiaria anomala (strain ATCC 24038 / CBS 436.72 / UBC 951)</name>
    <dbReference type="NCBI Taxonomy" id="1037660"/>
    <lineage>
        <taxon>Eukaryota</taxon>
        <taxon>Fungi</taxon>
        <taxon>Dikarya</taxon>
        <taxon>Basidiomycota</taxon>
        <taxon>Ustilaginomycotina</taxon>
        <taxon>Exobasidiomycetes</taxon>
        <taxon>Georgefischeriales</taxon>
        <taxon>Tilletiariaceae</taxon>
        <taxon>Tilletiaria</taxon>
    </lineage>
</organism>
<feature type="transmembrane region" description="Helical" evidence="1">
    <location>
        <begin position="143"/>
        <end position="168"/>
    </location>
</feature>
<feature type="transmembrane region" description="Helical" evidence="1">
    <location>
        <begin position="20"/>
        <end position="43"/>
    </location>
</feature>
<dbReference type="Pfam" id="PF23226">
    <property type="entry name" value="Exo_endo_phos_PGAP2IP"/>
    <property type="match status" value="1"/>
</dbReference>
<dbReference type="InterPro" id="IPR036691">
    <property type="entry name" value="Endo/exonu/phosph_ase_sf"/>
</dbReference>
<dbReference type="EMBL" id="JMSN01000013">
    <property type="protein sequence ID" value="KDN52169.1"/>
    <property type="molecule type" value="Genomic_DNA"/>
</dbReference>
<name>A0A066WMD9_TILAU</name>
<accession>A0A066WMD9</accession>
<comment type="caution">
    <text evidence="6">The sequence shown here is derived from an EMBL/GenBank/DDBJ whole genome shotgun (WGS) entry which is preliminary data.</text>
</comment>
<keyword evidence="7" id="KW-1185">Reference proteome</keyword>
<evidence type="ECO:0000259" key="4">
    <source>
        <dbReference type="Pfam" id="PF23022"/>
    </source>
</evidence>
<feature type="domain" description="PGAP2IP second transmembrane" evidence="3">
    <location>
        <begin position="535"/>
        <end position="713"/>
    </location>
</feature>
<feature type="transmembrane region" description="Helical" evidence="1">
    <location>
        <begin position="337"/>
        <end position="357"/>
    </location>
</feature>
<dbReference type="InParanoid" id="A0A066WMD9"/>
<keyword evidence="1" id="KW-1133">Transmembrane helix</keyword>
<dbReference type="InterPro" id="IPR053912">
    <property type="entry name" value="PGAP2IP_TM_1nd"/>
</dbReference>
<dbReference type="InterPro" id="IPR019402">
    <property type="entry name" value="CWH43_N"/>
</dbReference>
<feature type="transmembrane region" description="Helical" evidence="1">
    <location>
        <begin position="77"/>
        <end position="100"/>
    </location>
</feature>
<dbReference type="GO" id="GO:0031505">
    <property type="term" value="P:fungal-type cell wall organization"/>
    <property type="evidence" value="ECO:0007669"/>
    <property type="project" value="TreeGrafter"/>
</dbReference>
<dbReference type="SUPFAM" id="SSF56219">
    <property type="entry name" value="DNase I-like"/>
    <property type="match status" value="1"/>
</dbReference>
<dbReference type="PANTHER" id="PTHR14859:SF1">
    <property type="entry name" value="PGAP2-INTERACTING PROTEIN"/>
    <property type="match status" value="1"/>
</dbReference>
<feature type="domain" description="PGAP2IP C-terminal nuclease-like" evidence="5">
    <location>
        <begin position="780"/>
        <end position="1005"/>
    </location>
</feature>
<evidence type="ECO:0000259" key="2">
    <source>
        <dbReference type="Pfam" id="PF10277"/>
    </source>
</evidence>
<feature type="transmembrane region" description="Helical" evidence="1">
    <location>
        <begin position="189"/>
        <end position="208"/>
    </location>
</feature>
<feature type="transmembrane region" description="Helical" evidence="1">
    <location>
        <begin position="220"/>
        <end position="237"/>
    </location>
</feature>
<sequence length="1083" mass="120774">MPCDLNQRGRTPLVTISGALVSYLHTVLGFLSFFGALVLALGWHYKQVVKNGIAGWPDEWWPSVSATIGDWYPERNVFQIGIALMSGPRFALVFLSALLVSLASPSHSRRAVILAITGTARTFACGGWVYVTSTDDHDFHDMAMVAYLLLTPAWMYISGTSLSLSIPANPQRGDATAESQVRLNKGNRLRKIAAAAFFGMIPFMVFFFYRHKVLEIPGAYTHYAFLEWGLIVFDLLFDAASVYDLSRLEIHIVEATEPSKTDGPLRLKDLVDGAFIRGGPQEAIASGAWNASETLGRLLPRLGRSSSENAVDEQLKGHNTAAEMGPTRVWIAFASDVYLNFVFWTNTTGLLPTLFFFSVYNLSIGGEEAAVLSQAFALGLLLLLWPIRKALVRNDGHVGLISSSTLALLHALTLPSMACWWWSSQHGRLLLVILGAGLGSIALAVEWGRAWELGTLNRKLSTWLFALLITNVAKYANHSNHPLWVFMNNSNGGQNLIGLTLALAALCELYFRPTETMPAAIKRRFRTPRNPLHGTVAALGLGSMLYALPMFISDSGTMIAWTWTGYPVKGPMALTHGCFVIALMAMSVLLAHKLSAGPTGSALARHPAFFALGCAAFYALLKLNDWPAFLLGALPIAFWLPITMHPILQFAMQFNPIRISAAAWLVASIMVFFEVLTVAYAFVPVIGPMMREKTWLMLCAQQAFVGLSLLYCKPDGQEPEAEAKEEPVAYRTRSLDSTKNKDSRFFNALLVGLVAAVLASATVPFWRKVAVTPTSHPEERLVTAGIHTVHFGHDQHLYDSTRRLSSIYKEMDLDIIGMLETDLHRVVYGNRDLTQWLSQEMGMYADIGPSPKGHTWGAVLLSKFPIINSTHHLLPSPHGELAPAIEAWLDIYGVQTQVIVSHNGQEEDPLDRELQTKRIAELFSNAWPNPALFLGYVVTKPHAERPSPYKILFEDGRIQDVDPTDMDRWCEYIGFRALERVGYVRVSRFTVSDTELQTIKLRIPPIGYQLDPDTDPRPQRMSNDSLPLSWQYPWHFYAPTAMVYNQHMYFPRYLPDYFAVDRFAPYDQWSVRWEPPAEQSEKV</sequence>
<dbReference type="PANTHER" id="PTHR14859">
    <property type="entry name" value="CALCOFLUOR WHITE HYPERSENSITIVE PROTEIN PRECURSOR"/>
    <property type="match status" value="1"/>
</dbReference>
<dbReference type="GO" id="GO:0005783">
    <property type="term" value="C:endoplasmic reticulum"/>
    <property type="evidence" value="ECO:0007669"/>
    <property type="project" value="TreeGrafter"/>
</dbReference>
<dbReference type="InterPro" id="IPR057315">
    <property type="entry name" value="Exo_endo_phos_PGAP2IP_C"/>
</dbReference>
<proteinExistence type="predicted"/>
<keyword evidence="1" id="KW-0812">Transmembrane</keyword>
<dbReference type="OMA" id="CVWYFPL"/>
<feature type="domain" description="PGAP2IP first transmembrane" evidence="4">
    <location>
        <begin position="341"/>
        <end position="507"/>
    </location>
</feature>
<feature type="transmembrane region" description="Helical" evidence="1">
    <location>
        <begin position="572"/>
        <end position="591"/>
    </location>
</feature>
<evidence type="ECO:0008006" key="8">
    <source>
        <dbReference type="Google" id="ProtNLM"/>
    </source>
</evidence>
<feature type="transmembrane region" description="Helical" evidence="1">
    <location>
        <begin position="532"/>
        <end position="552"/>
    </location>
</feature>
<gene>
    <name evidence="6" type="ORF">K437DRAFT_272709</name>
</gene>
<feature type="transmembrane region" description="Helical" evidence="1">
    <location>
        <begin position="369"/>
        <end position="387"/>
    </location>
</feature>
<dbReference type="RefSeq" id="XP_013245016.1">
    <property type="nucleotide sequence ID" value="XM_013389562.1"/>
</dbReference>
<dbReference type="Pfam" id="PF10277">
    <property type="entry name" value="Frag1"/>
    <property type="match status" value="1"/>
</dbReference>
<protein>
    <recommendedName>
        <fullName evidence="8">Calcofluor white hypersensitive protein</fullName>
    </recommendedName>
</protein>
<feature type="transmembrane region" description="Helical" evidence="1">
    <location>
        <begin position="399"/>
        <end position="423"/>
    </location>
</feature>
<dbReference type="AlphaFoldDB" id="A0A066WMD9"/>
<feature type="transmembrane region" description="Helical" evidence="1">
    <location>
        <begin position="112"/>
        <end position="131"/>
    </location>
</feature>
<keyword evidence="1" id="KW-0472">Membrane</keyword>
<dbReference type="STRING" id="1037660.A0A066WMD9"/>
<evidence type="ECO:0000259" key="3">
    <source>
        <dbReference type="Pfam" id="PF23021"/>
    </source>
</evidence>
<dbReference type="FunCoup" id="A0A066WMD9">
    <property type="interactions" value="127"/>
</dbReference>
<feature type="transmembrane region" description="Helical" evidence="1">
    <location>
        <begin position="496"/>
        <end position="511"/>
    </location>
</feature>
<evidence type="ECO:0000313" key="6">
    <source>
        <dbReference type="EMBL" id="KDN52169.1"/>
    </source>
</evidence>
<feature type="transmembrane region" description="Helical" evidence="1">
    <location>
        <begin position="627"/>
        <end position="648"/>
    </location>
</feature>
<feature type="transmembrane region" description="Helical" evidence="1">
    <location>
        <begin position="429"/>
        <end position="448"/>
    </location>
</feature>